<sequence length="478" mass="51138">MMVKPRKYGAVPECKGEETGDPLENPPTSDVLRHDSHMRKPKGGPVGNRTRFPLVGRRWVTILQSPLEDGASCSDTAISAVGRSHLLALLAAHSRPCGVGSPARGLEGCPGIGRNDHTSTPTPSTTPQLHSTAAKMYNAARLRFGMNTTLGVAHSSGTARALDPAKASCVCGRGSGMAGNNQIPARGPRGRLDRAVVVGVGNLGGSVEEGSSTSAGGSLMIGAGGGEEESRGAETMRSVANLPSAGFCGLSTADVWGMELKSIGPSKLPDISLHARASGRGWLPDSDSPCPHLRRGATCVGAEERRWCRSHDWATQVFDALHEKQFGGGGKAFPYITGPLRIRQHRHGSNVIRVQTVDTRRKEIQPVKTGGRRHPECVSSLLRHAVFITRAVWPSRERAGHLLTRLPPILPERTITSSDWRRAGRGSPSTTLSHRHDSRDKQACCSTESDEHRVELSCVRARHRLPASETREAISTTS</sequence>
<proteinExistence type="predicted"/>
<protein>
    <submittedName>
        <fullName evidence="2">Uncharacterized protein</fullName>
    </submittedName>
</protein>
<evidence type="ECO:0000313" key="3">
    <source>
        <dbReference type="Proteomes" id="UP001159363"/>
    </source>
</evidence>
<evidence type="ECO:0000256" key="1">
    <source>
        <dbReference type="SAM" id="MobiDB-lite"/>
    </source>
</evidence>
<evidence type="ECO:0000313" key="2">
    <source>
        <dbReference type="EMBL" id="KAJ8871024.1"/>
    </source>
</evidence>
<dbReference type="EMBL" id="JARBHB010000012">
    <property type="protein sequence ID" value="KAJ8871024.1"/>
    <property type="molecule type" value="Genomic_DNA"/>
</dbReference>
<feature type="region of interest" description="Disordered" evidence="1">
    <location>
        <begin position="417"/>
        <end position="446"/>
    </location>
</feature>
<keyword evidence="3" id="KW-1185">Reference proteome</keyword>
<accession>A0ABQ9GF54</accession>
<organism evidence="2 3">
    <name type="scientific">Dryococelus australis</name>
    <dbReference type="NCBI Taxonomy" id="614101"/>
    <lineage>
        <taxon>Eukaryota</taxon>
        <taxon>Metazoa</taxon>
        <taxon>Ecdysozoa</taxon>
        <taxon>Arthropoda</taxon>
        <taxon>Hexapoda</taxon>
        <taxon>Insecta</taxon>
        <taxon>Pterygota</taxon>
        <taxon>Neoptera</taxon>
        <taxon>Polyneoptera</taxon>
        <taxon>Phasmatodea</taxon>
        <taxon>Verophasmatodea</taxon>
        <taxon>Anareolatae</taxon>
        <taxon>Phasmatidae</taxon>
        <taxon>Eurycanthinae</taxon>
        <taxon>Dryococelus</taxon>
    </lineage>
</organism>
<gene>
    <name evidence="2" type="ORF">PR048_027327</name>
</gene>
<name>A0ABQ9GF54_9NEOP</name>
<feature type="region of interest" description="Disordered" evidence="1">
    <location>
        <begin position="1"/>
        <end position="50"/>
    </location>
</feature>
<reference evidence="2 3" key="1">
    <citation type="submission" date="2023-02" db="EMBL/GenBank/DDBJ databases">
        <title>LHISI_Scaffold_Assembly.</title>
        <authorList>
            <person name="Stuart O.P."/>
            <person name="Cleave R."/>
            <person name="Magrath M.J.L."/>
            <person name="Mikheyev A.S."/>
        </authorList>
    </citation>
    <scope>NUCLEOTIDE SEQUENCE [LARGE SCALE GENOMIC DNA]</scope>
    <source>
        <strain evidence="2">Daus_M_001</strain>
        <tissue evidence="2">Leg muscle</tissue>
    </source>
</reference>
<comment type="caution">
    <text evidence="2">The sequence shown here is derived from an EMBL/GenBank/DDBJ whole genome shotgun (WGS) entry which is preliminary data.</text>
</comment>
<dbReference type="Proteomes" id="UP001159363">
    <property type="component" value="Chromosome 11"/>
</dbReference>